<proteinExistence type="predicted"/>
<sequence>MKNRWHIVYCDEQMDPCPVTEFIDGCDQKHQVKIIRFLSLLEEMGPTLPRPYADLLRDGIHELRIKLSGDQVRMLYFFCFRKFIVFYVAFVKNTRKVPEKFIDRVKRYRSHFLYNVTPEALEDLVNGVL</sequence>
<keyword evidence="1" id="KW-1133">Transmembrane helix</keyword>
<feature type="transmembrane region" description="Helical" evidence="1">
    <location>
        <begin position="74"/>
        <end position="91"/>
    </location>
</feature>
<evidence type="ECO:0000313" key="2">
    <source>
        <dbReference type="EMBL" id="BBO72390.1"/>
    </source>
</evidence>
<name>A0A5K7YVN4_9BACT</name>
<dbReference type="AlphaFoldDB" id="A0A5K7YVN4"/>
<reference evidence="2 3" key="1">
    <citation type="submission" date="2019-11" db="EMBL/GenBank/DDBJ databases">
        <title>Comparative genomics of hydrocarbon-degrading Desulfosarcina strains.</title>
        <authorList>
            <person name="Watanabe M."/>
            <person name="Kojima H."/>
            <person name="Fukui M."/>
        </authorList>
    </citation>
    <scope>NUCLEOTIDE SEQUENCE [LARGE SCALE GENOMIC DNA]</scope>
    <source>
        <strain evidence="2 3">PL12</strain>
    </source>
</reference>
<keyword evidence="1" id="KW-0812">Transmembrane</keyword>
<organism evidence="2 3">
    <name type="scientific">Desulfosarcina alkanivorans</name>
    <dbReference type="NCBI Taxonomy" id="571177"/>
    <lineage>
        <taxon>Bacteria</taxon>
        <taxon>Pseudomonadati</taxon>
        <taxon>Thermodesulfobacteriota</taxon>
        <taxon>Desulfobacteria</taxon>
        <taxon>Desulfobacterales</taxon>
        <taxon>Desulfosarcinaceae</taxon>
        <taxon>Desulfosarcina</taxon>
    </lineage>
</organism>
<evidence type="ECO:0000313" key="3">
    <source>
        <dbReference type="Proteomes" id="UP000427906"/>
    </source>
</evidence>
<dbReference type="InterPro" id="IPR009241">
    <property type="entry name" value="HigB-like"/>
</dbReference>
<protein>
    <recommendedName>
        <fullName evidence="4">Toxin RelE</fullName>
    </recommendedName>
</protein>
<keyword evidence="1" id="KW-0472">Membrane</keyword>
<dbReference type="KEGG" id="dalk:DSCA_63200"/>
<dbReference type="Pfam" id="PF05973">
    <property type="entry name" value="Gp49"/>
    <property type="match status" value="1"/>
</dbReference>
<keyword evidence="3" id="KW-1185">Reference proteome</keyword>
<gene>
    <name evidence="2" type="ORF">DSCA_63200</name>
</gene>
<dbReference type="Proteomes" id="UP000427906">
    <property type="component" value="Chromosome"/>
</dbReference>
<evidence type="ECO:0008006" key="4">
    <source>
        <dbReference type="Google" id="ProtNLM"/>
    </source>
</evidence>
<dbReference type="EMBL" id="AP021874">
    <property type="protein sequence ID" value="BBO72390.1"/>
    <property type="molecule type" value="Genomic_DNA"/>
</dbReference>
<dbReference type="RefSeq" id="WP_197904698.1">
    <property type="nucleotide sequence ID" value="NZ_AP021874.1"/>
</dbReference>
<evidence type="ECO:0000256" key="1">
    <source>
        <dbReference type="SAM" id="Phobius"/>
    </source>
</evidence>
<accession>A0A5K7YVN4</accession>